<feature type="transmembrane region" description="Helical" evidence="1">
    <location>
        <begin position="53"/>
        <end position="75"/>
    </location>
</feature>
<reference evidence="2" key="1">
    <citation type="submission" date="2015-09" db="EMBL/GenBank/DDBJ databases">
        <title>Draft Genome Sequences of Two Novel Amoeba-resistant Intranuclear Bacteria, Candidatus Berkiella cookevillensis and Candidatus Berkiella aquae.</title>
        <authorList>
            <person name="Mehari Y.T."/>
            <person name="Arivett B.A."/>
            <person name="Farone A.L."/>
            <person name="Gunderson J.H."/>
            <person name="Farone M.B."/>
        </authorList>
    </citation>
    <scope>NUCLEOTIDE SEQUENCE [LARGE SCALE GENOMIC DNA]</scope>
    <source>
        <strain evidence="2">HT99</strain>
    </source>
</reference>
<keyword evidence="1" id="KW-1133">Transmembrane helix</keyword>
<dbReference type="STRING" id="295108.HT99x_00560"/>
<evidence type="ECO:0000256" key="1">
    <source>
        <dbReference type="SAM" id="Phobius"/>
    </source>
</evidence>
<dbReference type="EMBL" id="LKAJ02000001">
    <property type="protein sequence ID" value="MCS5712654.1"/>
    <property type="molecule type" value="Genomic_DNA"/>
</dbReference>
<comment type="caution">
    <text evidence="2">The sequence shown here is derived from an EMBL/GenBank/DDBJ whole genome shotgun (WGS) entry which is preliminary data.</text>
</comment>
<evidence type="ECO:0000313" key="2">
    <source>
        <dbReference type="EMBL" id="KRG22143.1"/>
    </source>
</evidence>
<reference evidence="3" key="3">
    <citation type="submission" date="2021-06" db="EMBL/GenBank/DDBJ databases">
        <title>Genomic Description and Analysis of Intracellular Bacteria, Candidatus Berkiella cookevillensis and Candidatus Berkiella aquae.</title>
        <authorList>
            <person name="Kidane D.T."/>
            <person name="Mehari Y.T."/>
            <person name="Rice F.C."/>
            <person name="Arivett B.A."/>
            <person name="Farone A.L."/>
            <person name="Berk S.G."/>
            <person name="Farone M.B."/>
        </authorList>
    </citation>
    <scope>NUCLEOTIDE SEQUENCE</scope>
    <source>
        <strain evidence="3">HT99</strain>
    </source>
</reference>
<dbReference type="Proteomes" id="UP000051497">
    <property type="component" value="Unassembled WGS sequence"/>
</dbReference>
<proteinExistence type="predicted"/>
<feature type="transmembrane region" description="Helical" evidence="1">
    <location>
        <begin position="7"/>
        <end position="24"/>
    </location>
</feature>
<protein>
    <submittedName>
        <fullName evidence="2">Uncharacterized protein</fullName>
    </submittedName>
</protein>
<organism evidence="2">
    <name type="scientific">Candidatus Berkiella aquae</name>
    <dbReference type="NCBI Taxonomy" id="295108"/>
    <lineage>
        <taxon>Bacteria</taxon>
        <taxon>Pseudomonadati</taxon>
        <taxon>Pseudomonadota</taxon>
        <taxon>Gammaproteobacteria</taxon>
        <taxon>Candidatus Berkiellales</taxon>
        <taxon>Candidatus Berkiellaceae</taxon>
        <taxon>Candidatus Berkiella</taxon>
    </lineage>
</organism>
<dbReference type="RefSeq" id="WP_075065205.1">
    <property type="nucleotide sequence ID" value="NZ_LKAJ02000001.1"/>
</dbReference>
<dbReference type="EMBL" id="LKAJ01000002">
    <property type="protein sequence ID" value="KRG22143.1"/>
    <property type="molecule type" value="Genomic_DNA"/>
</dbReference>
<evidence type="ECO:0000313" key="4">
    <source>
        <dbReference type="Proteomes" id="UP000051497"/>
    </source>
</evidence>
<evidence type="ECO:0000313" key="3">
    <source>
        <dbReference type="EMBL" id="MCS5712654.1"/>
    </source>
</evidence>
<accession>A0A0Q9YMY3</accession>
<keyword evidence="1" id="KW-0472">Membrane</keyword>
<keyword evidence="1" id="KW-0812">Transmembrane</keyword>
<gene>
    <name evidence="2" type="ORF">HT99x_00560</name>
    <name evidence="3" type="ORF">HT99x_014540</name>
</gene>
<dbReference type="AlphaFoldDB" id="A0A0Q9YMY3"/>
<name>A0A0Q9YMY3_9GAMM</name>
<reference evidence="3" key="2">
    <citation type="journal article" date="2016" name="Genome Announc.">
        <title>Draft Genome Sequences of Two Novel Amoeba-Resistant Intranuclear Bacteria, 'Candidatus Berkiella cookevillensis' and 'Candidatus Berkiella aquae'.</title>
        <authorList>
            <person name="Mehari Y.T."/>
            <person name="Arivett B.A."/>
            <person name="Farone A.L."/>
            <person name="Gunderson J.H."/>
            <person name="Farone M.B."/>
        </authorList>
    </citation>
    <scope>NUCLEOTIDE SEQUENCE</scope>
    <source>
        <strain evidence="3">HT99</strain>
    </source>
</reference>
<sequence>MSKSKMLAHLIALLCAVLGFYLIYKISCHLILPGQKYVTPVLYARWLWATNDWFFRLLIVMNFFIKPFFIYYLIWNLLELRFRKRH</sequence>
<keyword evidence="4" id="KW-1185">Reference proteome</keyword>